<dbReference type="AlphaFoldDB" id="A0A173YYR9"/>
<reference evidence="3 5" key="2">
    <citation type="journal article" date="2019" name="Nat. Med.">
        <title>A library of human gut bacterial isolates paired with longitudinal multiomics data enables mechanistic microbiome research.</title>
        <authorList>
            <person name="Poyet M."/>
            <person name="Groussin M."/>
            <person name="Gibbons S.M."/>
            <person name="Avila-Pacheco J."/>
            <person name="Jiang X."/>
            <person name="Kearney S.M."/>
            <person name="Perrotta A.R."/>
            <person name="Berdy B."/>
            <person name="Zhao S."/>
            <person name="Lieberman T.D."/>
            <person name="Swanson P.K."/>
            <person name="Smith M."/>
            <person name="Roesemann S."/>
            <person name="Alexander J.E."/>
            <person name="Rich S.A."/>
            <person name="Livny J."/>
            <person name="Vlamakis H."/>
            <person name="Clish C."/>
            <person name="Bullock K."/>
            <person name="Deik A."/>
            <person name="Scott J."/>
            <person name="Pierce K.A."/>
            <person name="Xavier R.J."/>
            <person name="Alm E.J."/>
        </authorList>
    </citation>
    <scope>NUCLEOTIDE SEQUENCE [LARGE SCALE GENOMIC DNA]</scope>
    <source>
        <strain evidence="3 5">BIOML-A5</strain>
    </source>
</reference>
<name>A0A173YYR9_FLAPL</name>
<evidence type="ECO:0000313" key="1">
    <source>
        <dbReference type="EMBL" id="CUN69124.1"/>
    </source>
</evidence>
<organism evidence="1 4">
    <name type="scientific">Flavonifractor plautii</name>
    <name type="common">Fusobacterium plautii</name>
    <dbReference type="NCBI Taxonomy" id="292800"/>
    <lineage>
        <taxon>Bacteria</taxon>
        <taxon>Bacillati</taxon>
        <taxon>Bacillota</taxon>
        <taxon>Clostridia</taxon>
        <taxon>Eubacteriales</taxon>
        <taxon>Oscillospiraceae</taxon>
        <taxon>Flavonifractor</taxon>
    </lineage>
</organism>
<dbReference type="RefSeq" id="WP_009259417.1">
    <property type="nucleotide sequence ID" value="NZ_BAABZG010000001.1"/>
</dbReference>
<reference evidence="1 4" key="1">
    <citation type="submission" date="2015-09" db="EMBL/GenBank/DDBJ databases">
        <authorList>
            <consortium name="Pathogen Informatics"/>
        </authorList>
    </citation>
    <scope>NUCLEOTIDE SEQUENCE [LARGE SCALE GENOMIC DNA]</scope>
    <source>
        <strain evidence="1 4">2789STDY5608854</strain>
    </source>
</reference>
<evidence type="ECO:0000313" key="5">
    <source>
        <dbReference type="Proteomes" id="UP000429811"/>
    </source>
</evidence>
<evidence type="ECO:0000313" key="4">
    <source>
        <dbReference type="Proteomes" id="UP000095746"/>
    </source>
</evidence>
<dbReference type="EMBL" id="JAQLWV010000014">
    <property type="protein sequence ID" value="MDB7933558.1"/>
    <property type="molecule type" value="Genomic_DNA"/>
</dbReference>
<dbReference type="EMBL" id="CYZT01000010">
    <property type="protein sequence ID" value="CUN69124.1"/>
    <property type="molecule type" value="Genomic_DNA"/>
</dbReference>
<proteinExistence type="predicted"/>
<reference evidence="2" key="3">
    <citation type="submission" date="2023-01" db="EMBL/GenBank/DDBJ databases">
        <title>Human gut microbiome strain richness.</title>
        <authorList>
            <person name="Chen-Liaw A."/>
        </authorList>
    </citation>
    <scope>NUCLEOTIDE SEQUENCE</scope>
    <source>
        <strain evidence="2">1001287st1_F4_1001285I_161205</strain>
    </source>
</reference>
<gene>
    <name evidence="1" type="ORF">ERS852411_00324</name>
    <name evidence="3" type="ORF">GKE90_13075</name>
    <name evidence="2" type="ORF">PNE06_10785</name>
</gene>
<dbReference type="GeneID" id="89522082"/>
<dbReference type="Proteomes" id="UP000429811">
    <property type="component" value="Unassembled WGS sequence"/>
</dbReference>
<dbReference type="Proteomes" id="UP001211173">
    <property type="component" value="Unassembled WGS sequence"/>
</dbReference>
<dbReference type="Proteomes" id="UP000095746">
    <property type="component" value="Unassembled WGS sequence"/>
</dbReference>
<evidence type="ECO:0000313" key="2">
    <source>
        <dbReference type="EMBL" id="MDB7933558.1"/>
    </source>
</evidence>
<evidence type="ECO:0000313" key="3">
    <source>
        <dbReference type="EMBL" id="MSB49615.1"/>
    </source>
</evidence>
<protein>
    <submittedName>
        <fullName evidence="1">Uncharacterized protein</fullName>
    </submittedName>
</protein>
<accession>A0A173YYR9</accession>
<sequence length="162" mass="18345">MNDNPFEIKEEACASSPDHRRYLLIQAVDTETGEIVWAVGDDQICAVTRADFIRTPEIRYNDVLIQEFPYKENTPESVGRWRPLIEELVKLTLAKYRTLDGLARAYPQWVPEETVLPFPRQALESAEHIIFHDNGICEMIPRAGSSKANIVPPTAADCGEEC</sequence>
<dbReference type="EMBL" id="WKPO01000018">
    <property type="protein sequence ID" value="MSB49615.1"/>
    <property type="molecule type" value="Genomic_DNA"/>
</dbReference>